<feature type="region of interest" description="Disordered" evidence="1">
    <location>
        <begin position="1"/>
        <end position="20"/>
    </location>
</feature>
<sequence length="153" mass="17504">EYVSQSRPSEEEQILQNKRTNAFCSSGLDERDSNELALFIKTRSFRSKARKFPNSGLSAHKARRRRTRTRTCDGRDSLDKRTFTKSRIPESITHPSTFPDANRRRSPIWTISSSSNSAHCFNSSISTRRFAVSGKSTRSDILRITKIFSSQLL</sequence>
<feature type="region of interest" description="Disordered" evidence="1">
    <location>
        <begin position="50"/>
        <end position="101"/>
    </location>
</feature>
<feature type="compositionally biased region" description="Basic residues" evidence="1">
    <location>
        <begin position="60"/>
        <end position="69"/>
    </location>
</feature>
<feature type="non-terminal residue" evidence="2">
    <location>
        <position position="1"/>
    </location>
</feature>
<accession>A0A0K2TPQ9</accession>
<dbReference type="AlphaFoldDB" id="A0A0K2TPQ9"/>
<reference evidence="2" key="1">
    <citation type="submission" date="2014-05" db="EMBL/GenBank/DDBJ databases">
        <authorList>
            <person name="Chronopoulou M."/>
        </authorList>
    </citation>
    <scope>NUCLEOTIDE SEQUENCE</scope>
    <source>
        <tissue evidence="2">Whole organism</tissue>
    </source>
</reference>
<evidence type="ECO:0000256" key="1">
    <source>
        <dbReference type="SAM" id="MobiDB-lite"/>
    </source>
</evidence>
<name>A0A0K2TPQ9_LEPSM</name>
<evidence type="ECO:0000313" key="2">
    <source>
        <dbReference type="EMBL" id="CDW27356.1"/>
    </source>
</evidence>
<feature type="compositionally biased region" description="Basic and acidic residues" evidence="1">
    <location>
        <begin position="70"/>
        <end position="82"/>
    </location>
</feature>
<proteinExistence type="predicted"/>
<organism evidence="2">
    <name type="scientific">Lepeophtheirus salmonis</name>
    <name type="common">Salmon louse</name>
    <name type="synonym">Caligus salmonis</name>
    <dbReference type="NCBI Taxonomy" id="72036"/>
    <lineage>
        <taxon>Eukaryota</taxon>
        <taxon>Metazoa</taxon>
        <taxon>Ecdysozoa</taxon>
        <taxon>Arthropoda</taxon>
        <taxon>Crustacea</taxon>
        <taxon>Multicrustacea</taxon>
        <taxon>Hexanauplia</taxon>
        <taxon>Copepoda</taxon>
        <taxon>Siphonostomatoida</taxon>
        <taxon>Caligidae</taxon>
        <taxon>Lepeophtheirus</taxon>
    </lineage>
</organism>
<dbReference type="EMBL" id="HACA01009995">
    <property type="protein sequence ID" value="CDW27356.1"/>
    <property type="molecule type" value="Transcribed_RNA"/>
</dbReference>
<protein>
    <submittedName>
        <fullName evidence="2">Uncharacterized protein</fullName>
    </submittedName>
</protein>